<name>A0ABX8EJ90_9ACTN</name>
<dbReference type="RefSeq" id="WP_214055607.1">
    <property type="nucleotide sequence ID" value="NZ_BAAAHS010000044.1"/>
</dbReference>
<keyword evidence="1" id="KW-1133">Transmembrane helix</keyword>
<evidence type="ECO:0000256" key="1">
    <source>
        <dbReference type="SAM" id="Phobius"/>
    </source>
</evidence>
<keyword evidence="3" id="KW-1185">Reference proteome</keyword>
<gene>
    <name evidence="2" type="ORF">ENKNEFLB_02360</name>
</gene>
<keyword evidence="1" id="KW-0812">Transmembrane</keyword>
<sequence>MIEPTFIAVTTALVVVAVLVLVVQGRKGRPRTPTRRWRSAHEPGLSRSRWRSSASSWLLSGQ</sequence>
<reference evidence="2 3" key="1">
    <citation type="submission" date="2021-05" db="EMBL/GenBank/DDBJ databases">
        <title>Complete genome of Nocardioides aquaticus KCTC 9944T isolated from meromictic and hypersaline Ekho Lake, Antarctica.</title>
        <authorList>
            <person name="Hwang K."/>
            <person name="Kim K.M."/>
            <person name="Choe H."/>
        </authorList>
    </citation>
    <scope>NUCLEOTIDE SEQUENCE [LARGE SCALE GENOMIC DNA]</scope>
    <source>
        <strain evidence="2 3">KCTC 9944</strain>
    </source>
</reference>
<keyword evidence="1" id="KW-0472">Membrane</keyword>
<protein>
    <submittedName>
        <fullName evidence="2">Uncharacterized protein</fullName>
    </submittedName>
</protein>
<evidence type="ECO:0000313" key="2">
    <source>
        <dbReference type="EMBL" id="QVT79970.1"/>
    </source>
</evidence>
<dbReference type="EMBL" id="CP075371">
    <property type="protein sequence ID" value="QVT79970.1"/>
    <property type="molecule type" value="Genomic_DNA"/>
</dbReference>
<feature type="transmembrane region" description="Helical" evidence="1">
    <location>
        <begin position="6"/>
        <end position="23"/>
    </location>
</feature>
<accession>A0ABX8EJ90</accession>
<organism evidence="2 3">
    <name type="scientific">Nocardioides aquaticus</name>
    <dbReference type="NCBI Taxonomy" id="160826"/>
    <lineage>
        <taxon>Bacteria</taxon>
        <taxon>Bacillati</taxon>
        <taxon>Actinomycetota</taxon>
        <taxon>Actinomycetes</taxon>
        <taxon>Propionibacteriales</taxon>
        <taxon>Nocardioidaceae</taxon>
        <taxon>Nocardioides</taxon>
    </lineage>
</organism>
<dbReference type="Proteomes" id="UP000679307">
    <property type="component" value="Chromosome"/>
</dbReference>
<proteinExistence type="predicted"/>
<evidence type="ECO:0000313" key="3">
    <source>
        <dbReference type="Proteomes" id="UP000679307"/>
    </source>
</evidence>